<dbReference type="InterPro" id="IPR002110">
    <property type="entry name" value="Ankyrin_rpt"/>
</dbReference>
<protein>
    <submittedName>
        <fullName evidence="4">Uncharacterized protein</fullName>
    </submittedName>
</protein>
<evidence type="ECO:0000313" key="5">
    <source>
        <dbReference type="Proteomes" id="UP000093000"/>
    </source>
</evidence>
<dbReference type="STRING" id="101091.A0A1C7MZG7"/>
<proteinExistence type="predicted"/>
<dbReference type="InParanoid" id="A0A1C7MZG7"/>
<dbReference type="PANTHER" id="PTHR24198">
    <property type="entry name" value="ANKYRIN REPEAT AND PROTEIN KINASE DOMAIN-CONTAINING PROTEIN"/>
    <property type="match status" value="1"/>
</dbReference>
<evidence type="ECO:0000256" key="3">
    <source>
        <dbReference type="PROSITE-ProRule" id="PRU00023"/>
    </source>
</evidence>
<dbReference type="Proteomes" id="UP000093000">
    <property type="component" value="Unassembled WGS sequence"/>
</dbReference>
<sequence>MYKYECHYTKTSSYKALDGIRSLLKSKSNTCHFLDLPVELTSHIFVYAQNPALATTCTYFWHLSQSAILRANYLLFHYGPSSVLGERAMQRKIVTNEVIHHLLKSKQADPKANGDDWLFLHACGTDQVDLCRAILEAVPHDAPTLTHMLNLAALKGSIRVVDLLSPYRNPNQDDTVLAIACRENHVDLVKHLVDHYGCSLHDQSERHLRNACLYGYHQLVRFILASGQTDVHAYQDAAIQNAAYKGFPLIVKMLLDAGASPDVNQNACIQYAIINHDLETLDYLIEAGVDPRVDNDWLLRHACRRGLDEIVVYLLDRITDGPDIQEGMPLEEALMHGRVSVLEILLRRGADPNSRKAIRGLRYLMNPKSKTQNKDMMIRMLVEFGLEPTQQLCQHSIPIQSDSKANFFSTLLSWI</sequence>
<evidence type="ECO:0000313" key="4">
    <source>
        <dbReference type="EMBL" id="OBZ82260.1"/>
    </source>
</evidence>
<comment type="caution">
    <text evidence="4">The sequence shown here is derived from an EMBL/GenBank/DDBJ whole genome shotgun (WGS) entry which is preliminary data.</text>
</comment>
<dbReference type="PROSITE" id="PS50088">
    <property type="entry name" value="ANK_REPEAT"/>
    <property type="match status" value="1"/>
</dbReference>
<organism evidence="4 5">
    <name type="scientific">Choanephora cucurbitarum</name>
    <dbReference type="NCBI Taxonomy" id="101091"/>
    <lineage>
        <taxon>Eukaryota</taxon>
        <taxon>Fungi</taxon>
        <taxon>Fungi incertae sedis</taxon>
        <taxon>Mucoromycota</taxon>
        <taxon>Mucoromycotina</taxon>
        <taxon>Mucoromycetes</taxon>
        <taxon>Mucorales</taxon>
        <taxon>Mucorineae</taxon>
        <taxon>Choanephoraceae</taxon>
        <taxon>Choanephoroideae</taxon>
        <taxon>Choanephora</taxon>
    </lineage>
</organism>
<dbReference type="PROSITE" id="PS50297">
    <property type="entry name" value="ANK_REP_REGION"/>
    <property type="match status" value="1"/>
</dbReference>
<dbReference type="OrthoDB" id="194358at2759"/>
<dbReference type="Gene3D" id="1.25.40.20">
    <property type="entry name" value="Ankyrin repeat-containing domain"/>
    <property type="match status" value="2"/>
</dbReference>
<dbReference type="SUPFAM" id="SSF48403">
    <property type="entry name" value="Ankyrin repeat"/>
    <property type="match status" value="1"/>
</dbReference>
<accession>A0A1C7MZG7</accession>
<feature type="repeat" description="ANK" evidence="3">
    <location>
        <begin position="325"/>
        <end position="357"/>
    </location>
</feature>
<keyword evidence="1" id="KW-0677">Repeat</keyword>
<dbReference type="Pfam" id="PF12796">
    <property type="entry name" value="Ank_2"/>
    <property type="match status" value="2"/>
</dbReference>
<dbReference type="SUPFAM" id="SSF81383">
    <property type="entry name" value="F-box domain"/>
    <property type="match status" value="1"/>
</dbReference>
<keyword evidence="2 3" id="KW-0040">ANK repeat</keyword>
<reference evidence="4 5" key="1">
    <citation type="submission" date="2016-03" db="EMBL/GenBank/DDBJ databases">
        <title>Choanephora cucurbitarum.</title>
        <authorList>
            <person name="Min B."/>
            <person name="Park H."/>
            <person name="Park J.-H."/>
            <person name="Shin H.-D."/>
            <person name="Choi I.-G."/>
        </authorList>
    </citation>
    <scope>NUCLEOTIDE SEQUENCE [LARGE SCALE GENOMIC DNA]</scope>
    <source>
        <strain evidence="4 5">KUS-F28377</strain>
    </source>
</reference>
<dbReference type="PANTHER" id="PTHR24198:SF165">
    <property type="entry name" value="ANKYRIN REPEAT-CONTAINING PROTEIN-RELATED"/>
    <property type="match status" value="1"/>
</dbReference>
<name>A0A1C7MZG7_9FUNG</name>
<evidence type="ECO:0000256" key="1">
    <source>
        <dbReference type="ARBA" id="ARBA00022737"/>
    </source>
</evidence>
<dbReference type="InterPro" id="IPR036047">
    <property type="entry name" value="F-box-like_dom_sf"/>
</dbReference>
<keyword evidence="5" id="KW-1185">Reference proteome</keyword>
<evidence type="ECO:0000256" key="2">
    <source>
        <dbReference type="ARBA" id="ARBA00023043"/>
    </source>
</evidence>
<gene>
    <name evidence="4" type="ORF">A0J61_09697</name>
</gene>
<dbReference type="AlphaFoldDB" id="A0A1C7MZG7"/>
<dbReference type="InterPro" id="IPR036770">
    <property type="entry name" value="Ankyrin_rpt-contain_sf"/>
</dbReference>
<dbReference type="SMART" id="SM00248">
    <property type="entry name" value="ANK"/>
    <property type="match status" value="6"/>
</dbReference>
<dbReference type="EMBL" id="LUGH01000911">
    <property type="protein sequence ID" value="OBZ82260.1"/>
    <property type="molecule type" value="Genomic_DNA"/>
</dbReference>